<feature type="non-terminal residue" evidence="1">
    <location>
        <position position="1"/>
    </location>
</feature>
<protein>
    <submittedName>
        <fullName evidence="1">Uncharacterized protein</fullName>
    </submittedName>
</protein>
<evidence type="ECO:0000313" key="2">
    <source>
        <dbReference type="Proteomes" id="UP000805193"/>
    </source>
</evidence>
<sequence length="362" mass="38895">SLQECLDQLGIDDAVWCSRPSDKYYQVYFPCEAGEDTDLVLRVLTARGIGSDKSSTIGVVPCAVFYRDEDEAGSVEDAPESQEDERKANRFKAAQTKFLKSVTARLTVAQVVEGVRCQGELNFDYVAFVLLAGMIAALGLMDNSVVSIIAAMLVSPLMGPIMAITFGIIIRDRSLIKVGLRSELFGLFLCLTFGFFFGLTMSYWGDIQGPGGWGPNTWPNSEQTARGQWRSLWVGALVALPSGAGVAMAILGGNSACLVGVAISASLLPPSINCGTLWSLSLMKVFKSLGQAPMNVTVPVPGSNLTRTVLTYPAFIAQPGFSAYYFDNASMHKECAVMAINSFCLTVVNILCIIIAGTIFLK</sequence>
<feature type="non-terminal residue" evidence="1">
    <location>
        <position position="362"/>
    </location>
</feature>
<evidence type="ECO:0000313" key="1">
    <source>
        <dbReference type="EMBL" id="KAG0420079.1"/>
    </source>
</evidence>
<dbReference type="EMBL" id="JABSTQ010010547">
    <property type="protein sequence ID" value="KAG0420079.1"/>
    <property type="molecule type" value="Genomic_DNA"/>
</dbReference>
<gene>
    <name evidence="1" type="ORF">HPB47_003688</name>
</gene>
<reference evidence="1 2" key="1">
    <citation type="journal article" date="2020" name="Cell">
        <title>Large-Scale Comparative Analyses of Tick Genomes Elucidate Their Genetic Diversity and Vector Capacities.</title>
        <authorList>
            <consortium name="Tick Genome and Microbiome Consortium (TIGMIC)"/>
            <person name="Jia N."/>
            <person name="Wang J."/>
            <person name="Shi W."/>
            <person name="Du L."/>
            <person name="Sun Y."/>
            <person name="Zhan W."/>
            <person name="Jiang J.F."/>
            <person name="Wang Q."/>
            <person name="Zhang B."/>
            <person name="Ji P."/>
            <person name="Bell-Sakyi L."/>
            <person name="Cui X.M."/>
            <person name="Yuan T.T."/>
            <person name="Jiang B.G."/>
            <person name="Yang W.F."/>
            <person name="Lam T.T."/>
            <person name="Chang Q.C."/>
            <person name="Ding S.J."/>
            <person name="Wang X.J."/>
            <person name="Zhu J.G."/>
            <person name="Ruan X.D."/>
            <person name="Zhao L."/>
            <person name="Wei J.T."/>
            <person name="Ye R.Z."/>
            <person name="Que T.C."/>
            <person name="Du C.H."/>
            <person name="Zhou Y.H."/>
            <person name="Cheng J.X."/>
            <person name="Dai P.F."/>
            <person name="Guo W.B."/>
            <person name="Han X.H."/>
            <person name="Huang E.J."/>
            <person name="Li L.F."/>
            <person name="Wei W."/>
            <person name="Gao Y.C."/>
            <person name="Liu J.Z."/>
            <person name="Shao H.Z."/>
            <person name="Wang X."/>
            <person name="Wang C.C."/>
            <person name="Yang T.C."/>
            <person name="Huo Q.B."/>
            <person name="Li W."/>
            <person name="Chen H.Y."/>
            <person name="Chen S.E."/>
            <person name="Zhou L.G."/>
            <person name="Ni X.B."/>
            <person name="Tian J.H."/>
            <person name="Sheng Y."/>
            <person name="Liu T."/>
            <person name="Pan Y.S."/>
            <person name="Xia L.Y."/>
            <person name="Li J."/>
            <person name="Zhao F."/>
            <person name="Cao W.C."/>
        </authorList>
    </citation>
    <scope>NUCLEOTIDE SEQUENCE [LARGE SCALE GENOMIC DNA]</scope>
    <source>
        <strain evidence="1">Iper-2018</strain>
    </source>
</reference>
<name>A0AC60PHS4_IXOPE</name>
<comment type="caution">
    <text evidence="1">The sequence shown here is derived from an EMBL/GenBank/DDBJ whole genome shotgun (WGS) entry which is preliminary data.</text>
</comment>
<organism evidence="1 2">
    <name type="scientific">Ixodes persulcatus</name>
    <name type="common">Taiga tick</name>
    <dbReference type="NCBI Taxonomy" id="34615"/>
    <lineage>
        <taxon>Eukaryota</taxon>
        <taxon>Metazoa</taxon>
        <taxon>Ecdysozoa</taxon>
        <taxon>Arthropoda</taxon>
        <taxon>Chelicerata</taxon>
        <taxon>Arachnida</taxon>
        <taxon>Acari</taxon>
        <taxon>Parasitiformes</taxon>
        <taxon>Ixodida</taxon>
        <taxon>Ixodoidea</taxon>
        <taxon>Ixodidae</taxon>
        <taxon>Ixodinae</taxon>
        <taxon>Ixodes</taxon>
    </lineage>
</organism>
<keyword evidence="2" id="KW-1185">Reference proteome</keyword>
<proteinExistence type="predicted"/>
<accession>A0AC60PHS4</accession>
<dbReference type="Proteomes" id="UP000805193">
    <property type="component" value="Unassembled WGS sequence"/>
</dbReference>